<organism evidence="2 3">
    <name type="scientific">Pseudonocardia eucalypti</name>
    <dbReference type="NCBI Taxonomy" id="648755"/>
    <lineage>
        <taxon>Bacteria</taxon>
        <taxon>Bacillati</taxon>
        <taxon>Actinomycetota</taxon>
        <taxon>Actinomycetes</taxon>
        <taxon>Pseudonocardiales</taxon>
        <taxon>Pseudonocardiaceae</taxon>
        <taxon>Pseudonocardia</taxon>
    </lineage>
</organism>
<sequence length="99" mass="10800">MASAAGLAPVLQQSGKVCCLRRASTGSKTLKFVFYQSAFCAIQLDPVSKAFYARKRVEGERHHQGLSHSPDAASNVLHALLRARQPYQPDYTREAVPAA</sequence>
<reference evidence="3" key="1">
    <citation type="journal article" date="2019" name="Int. J. Syst. Evol. Microbiol.">
        <title>The Global Catalogue of Microorganisms (GCM) 10K type strain sequencing project: providing services to taxonomists for standard genome sequencing and annotation.</title>
        <authorList>
            <consortium name="The Broad Institute Genomics Platform"/>
            <consortium name="The Broad Institute Genome Sequencing Center for Infectious Disease"/>
            <person name="Wu L."/>
            <person name="Ma J."/>
        </authorList>
    </citation>
    <scope>NUCLEOTIDE SEQUENCE [LARGE SCALE GENOMIC DNA]</scope>
    <source>
        <strain evidence="3">JCM 18303</strain>
    </source>
</reference>
<gene>
    <name evidence="2" type="ORF">GCM10023321_50200</name>
</gene>
<protein>
    <recommendedName>
        <fullName evidence="1">Transposase IS116/IS110/IS902 C-terminal domain-containing protein</fullName>
    </recommendedName>
</protein>
<dbReference type="EMBL" id="BAABJP010000029">
    <property type="protein sequence ID" value="GAA5163392.1"/>
    <property type="molecule type" value="Genomic_DNA"/>
</dbReference>
<evidence type="ECO:0000313" key="3">
    <source>
        <dbReference type="Proteomes" id="UP001428817"/>
    </source>
</evidence>
<dbReference type="InterPro" id="IPR003346">
    <property type="entry name" value="Transposase_20"/>
</dbReference>
<dbReference type="Proteomes" id="UP001428817">
    <property type="component" value="Unassembled WGS sequence"/>
</dbReference>
<comment type="caution">
    <text evidence="2">The sequence shown here is derived from an EMBL/GenBank/DDBJ whole genome shotgun (WGS) entry which is preliminary data.</text>
</comment>
<proteinExistence type="predicted"/>
<evidence type="ECO:0000259" key="1">
    <source>
        <dbReference type="Pfam" id="PF02371"/>
    </source>
</evidence>
<feature type="domain" description="Transposase IS116/IS110/IS902 C-terminal" evidence="1">
    <location>
        <begin position="2"/>
        <end position="53"/>
    </location>
</feature>
<evidence type="ECO:0000313" key="2">
    <source>
        <dbReference type="EMBL" id="GAA5163392.1"/>
    </source>
</evidence>
<accession>A0ABP9QKB7</accession>
<name>A0ABP9QKB7_9PSEU</name>
<keyword evidence="3" id="KW-1185">Reference proteome</keyword>
<dbReference type="Pfam" id="PF02371">
    <property type="entry name" value="Transposase_20"/>
    <property type="match status" value="1"/>
</dbReference>